<protein>
    <submittedName>
        <fullName evidence="1">2-hydroxychromene-2-carboxylate isomerase family protein</fullName>
    </submittedName>
</protein>
<accession>A0A5A7P3L3</accession>
<organism evidence="1 2">
    <name type="scientific">Striga asiatica</name>
    <name type="common">Asiatic witchweed</name>
    <name type="synonym">Buchnera asiatica</name>
    <dbReference type="NCBI Taxonomy" id="4170"/>
    <lineage>
        <taxon>Eukaryota</taxon>
        <taxon>Viridiplantae</taxon>
        <taxon>Streptophyta</taxon>
        <taxon>Embryophyta</taxon>
        <taxon>Tracheophyta</taxon>
        <taxon>Spermatophyta</taxon>
        <taxon>Magnoliopsida</taxon>
        <taxon>eudicotyledons</taxon>
        <taxon>Gunneridae</taxon>
        <taxon>Pentapetalae</taxon>
        <taxon>asterids</taxon>
        <taxon>lamiids</taxon>
        <taxon>Lamiales</taxon>
        <taxon>Orobanchaceae</taxon>
        <taxon>Buchnereae</taxon>
        <taxon>Striga</taxon>
    </lineage>
</organism>
<dbReference type="Proteomes" id="UP000325081">
    <property type="component" value="Unassembled WGS sequence"/>
</dbReference>
<proteinExistence type="predicted"/>
<name>A0A5A7P3L3_STRAF</name>
<sequence>MSHCFLFDIHKLWRSDHLCLHDHCIRVDHILIAIIITIRFVTKRINCIALLEIQISNAVIAIATIGIRRDLWARPNQQVRYIIVLGRAGPCLIVAPRDIQLWQKFPAAVGELLENCLEFFLGHLDLISELLYLDKTAVYRVLVPHGSVEFNGLHGHGLLLWAELLEEVLDVFDPEQSMNVLKHFRLVGWEKWGEEAFWGASPALAAQAWPVPFLSVIMTSVFEDAFVVGGGKIGVVFVVLLRQIQRMNHT</sequence>
<evidence type="ECO:0000313" key="2">
    <source>
        <dbReference type="Proteomes" id="UP000325081"/>
    </source>
</evidence>
<keyword evidence="2" id="KW-1185">Reference proteome</keyword>
<reference evidence="2" key="1">
    <citation type="journal article" date="2019" name="Curr. Biol.">
        <title>Genome Sequence of Striga asiatica Provides Insight into the Evolution of Plant Parasitism.</title>
        <authorList>
            <person name="Yoshida S."/>
            <person name="Kim S."/>
            <person name="Wafula E.K."/>
            <person name="Tanskanen J."/>
            <person name="Kim Y.M."/>
            <person name="Honaas L."/>
            <person name="Yang Z."/>
            <person name="Spallek T."/>
            <person name="Conn C.E."/>
            <person name="Ichihashi Y."/>
            <person name="Cheong K."/>
            <person name="Cui S."/>
            <person name="Der J.P."/>
            <person name="Gundlach H."/>
            <person name="Jiao Y."/>
            <person name="Hori C."/>
            <person name="Ishida J.K."/>
            <person name="Kasahara H."/>
            <person name="Kiba T."/>
            <person name="Kim M.S."/>
            <person name="Koo N."/>
            <person name="Laohavisit A."/>
            <person name="Lee Y.H."/>
            <person name="Lumba S."/>
            <person name="McCourt P."/>
            <person name="Mortimer J.C."/>
            <person name="Mutuku J.M."/>
            <person name="Nomura T."/>
            <person name="Sasaki-Sekimoto Y."/>
            <person name="Seto Y."/>
            <person name="Wang Y."/>
            <person name="Wakatake T."/>
            <person name="Sakakibara H."/>
            <person name="Demura T."/>
            <person name="Yamaguchi S."/>
            <person name="Yoneyama K."/>
            <person name="Manabe R.I."/>
            <person name="Nelson D.C."/>
            <person name="Schulman A.H."/>
            <person name="Timko M.P."/>
            <person name="dePamphilis C.W."/>
            <person name="Choi D."/>
            <person name="Shirasu K."/>
        </authorList>
    </citation>
    <scope>NUCLEOTIDE SEQUENCE [LARGE SCALE GENOMIC DNA]</scope>
    <source>
        <strain evidence="2">cv. UVA1</strain>
    </source>
</reference>
<evidence type="ECO:0000313" key="1">
    <source>
        <dbReference type="EMBL" id="GER27124.1"/>
    </source>
</evidence>
<dbReference type="GO" id="GO:0016853">
    <property type="term" value="F:isomerase activity"/>
    <property type="evidence" value="ECO:0007669"/>
    <property type="project" value="UniProtKB-KW"/>
</dbReference>
<gene>
    <name evidence="1" type="ORF">STAS_02820</name>
</gene>
<keyword evidence="1" id="KW-0413">Isomerase</keyword>
<comment type="caution">
    <text evidence="1">The sequence shown here is derived from an EMBL/GenBank/DDBJ whole genome shotgun (WGS) entry which is preliminary data.</text>
</comment>
<dbReference type="EMBL" id="BKCP01001558">
    <property type="protein sequence ID" value="GER27124.1"/>
    <property type="molecule type" value="Genomic_DNA"/>
</dbReference>
<dbReference type="AlphaFoldDB" id="A0A5A7P3L3"/>